<evidence type="ECO:0000256" key="1">
    <source>
        <dbReference type="SAM" id="Phobius"/>
    </source>
</evidence>
<gene>
    <name evidence="2" type="ORF">ABID29_001775</name>
</gene>
<feature type="transmembrane region" description="Helical" evidence="1">
    <location>
        <begin position="35"/>
        <end position="52"/>
    </location>
</feature>
<accession>A0ABV2FJA5</accession>
<feature type="non-terminal residue" evidence="2">
    <location>
        <position position="69"/>
    </location>
</feature>
<keyword evidence="1" id="KW-0812">Transmembrane</keyword>
<comment type="caution">
    <text evidence="2">The sequence shown here is derived from an EMBL/GenBank/DDBJ whole genome shotgun (WGS) entry which is preliminary data.</text>
</comment>
<organism evidence="2 3">
    <name type="scientific">Streptococcus rupicaprae</name>
    <dbReference type="NCBI Taxonomy" id="759619"/>
    <lineage>
        <taxon>Bacteria</taxon>
        <taxon>Bacillati</taxon>
        <taxon>Bacillota</taxon>
        <taxon>Bacilli</taxon>
        <taxon>Lactobacillales</taxon>
        <taxon>Streptococcaceae</taxon>
        <taxon>Streptococcus</taxon>
    </lineage>
</organism>
<protein>
    <submittedName>
        <fullName evidence="2">Drug/metabolite transporter superfamily protein YnfA</fullName>
    </submittedName>
</protein>
<dbReference type="EMBL" id="JBEPLO010000021">
    <property type="protein sequence ID" value="MET3558649.1"/>
    <property type="molecule type" value="Genomic_DNA"/>
</dbReference>
<reference evidence="2 3" key="1">
    <citation type="submission" date="2024-06" db="EMBL/GenBank/DDBJ databases">
        <title>Genomic Encyclopedia of Type Strains, Phase IV (KMG-IV): sequencing the most valuable type-strain genomes for metagenomic binning, comparative biology and taxonomic classification.</title>
        <authorList>
            <person name="Goeker M."/>
        </authorList>
    </citation>
    <scope>NUCLEOTIDE SEQUENCE [LARGE SCALE GENOMIC DNA]</scope>
    <source>
        <strain evidence="2 3">DSM 28303</strain>
    </source>
</reference>
<evidence type="ECO:0000313" key="3">
    <source>
        <dbReference type="Proteomes" id="UP001549122"/>
    </source>
</evidence>
<dbReference type="Proteomes" id="UP001549122">
    <property type="component" value="Unassembled WGS sequence"/>
</dbReference>
<keyword evidence="1" id="KW-1133">Transmembrane helix</keyword>
<name>A0ABV2FJA5_9STRE</name>
<evidence type="ECO:0000313" key="2">
    <source>
        <dbReference type="EMBL" id="MET3558649.1"/>
    </source>
</evidence>
<proteinExistence type="predicted"/>
<keyword evidence="1" id="KW-0472">Membrane</keyword>
<keyword evidence="3" id="KW-1185">Reference proteome</keyword>
<feature type="transmembrane region" description="Helical" evidence="1">
    <location>
        <begin position="6"/>
        <end position="23"/>
    </location>
</feature>
<sequence>MEFITNVLALAVVLGGFGIWWFIKKQPNAKNRNFSIMFTIVCFMLFGILNPNKESEEAQNNTSTTTNTT</sequence>